<sequence length="213" mass="22873">MIRVFLHGFSTGLFLQLAVGPVFFLVLQITLQRTPLDGFCSVAAVTMVDYFYIFLAVAGAGKLIDKSGAVPVFRLIGVGVLLIFGIIMLVSAMSMTSESVFLQGAPDYRSSFLSAFFLTITSPLTIVFWSGLFAAKAVEQGYTKHMLAIFALSAGFATFFFLGGSVLIISILKVSMPFLVVKVLNVSVGVVVLLYGARKAMVVSGTWKPGRGE</sequence>
<dbReference type="OrthoDB" id="9342487at2"/>
<keyword evidence="2" id="KW-1003">Cell membrane</keyword>
<evidence type="ECO:0000313" key="8">
    <source>
        <dbReference type="Proteomes" id="UP000008841"/>
    </source>
</evidence>
<dbReference type="RefSeq" id="WP_012466668.1">
    <property type="nucleotide sequence ID" value="NC_010803.1"/>
</dbReference>
<keyword evidence="3 6" id="KW-0812">Transmembrane</keyword>
<organism evidence="7 8">
    <name type="scientific">Chlorobium limicola (strain DSM 245 / NBRC 103803 / 6330)</name>
    <dbReference type="NCBI Taxonomy" id="290315"/>
    <lineage>
        <taxon>Bacteria</taxon>
        <taxon>Pseudomonadati</taxon>
        <taxon>Chlorobiota</taxon>
        <taxon>Chlorobiia</taxon>
        <taxon>Chlorobiales</taxon>
        <taxon>Chlorobiaceae</taxon>
        <taxon>Chlorobium/Pelodictyon group</taxon>
        <taxon>Chlorobium</taxon>
    </lineage>
</organism>
<reference evidence="7 8" key="1">
    <citation type="submission" date="2008-05" db="EMBL/GenBank/DDBJ databases">
        <title>Complete sequence of Chlorobium limicola DSM 245.</title>
        <authorList>
            <consortium name="US DOE Joint Genome Institute"/>
            <person name="Lucas S."/>
            <person name="Copeland A."/>
            <person name="Lapidus A."/>
            <person name="Glavina del Rio T."/>
            <person name="Dalin E."/>
            <person name="Tice H."/>
            <person name="Bruce D."/>
            <person name="Goodwin L."/>
            <person name="Pitluck S."/>
            <person name="Schmutz J."/>
            <person name="Larimer F."/>
            <person name="Land M."/>
            <person name="Hauser L."/>
            <person name="Kyrpides N."/>
            <person name="Ovchinnikova G."/>
            <person name="Zhao F."/>
            <person name="Li T."/>
            <person name="Liu Z."/>
            <person name="Overmann J."/>
            <person name="Bryant D.A."/>
            <person name="Richardson P."/>
        </authorList>
    </citation>
    <scope>NUCLEOTIDE SEQUENCE [LARGE SCALE GENOMIC DNA]</scope>
    <source>
        <strain evidence="8">DSM 245 / NBRC 103803 / 6330</strain>
    </source>
</reference>
<accession>B3EEI5</accession>
<evidence type="ECO:0000256" key="1">
    <source>
        <dbReference type="ARBA" id="ARBA00004651"/>
    </source>
</evidence>
<feature type="transmembrane region" description="Helical" evidence="6">
    <location>
        <begin position="12"/>
        <end position="30"/>
    </location>
</feature>
<dbReference type="PANTHER" id="PTHR30086">
    <property type="entry name" value="ARGININE EXPORTER PROTEIN ARGO"/>
    <property type="match status" value="1"/>
</dbReference>
<dbReference type="EMBL" id="CP001097">
    <property type="protein sequence ID" value="ACD90795.1"/>
    <property type="molecule type" value="Genomic_DNA"/>
</dbReference>
<feature type="transmembrane region" description="Helical" evidence="6">
    <location>
        <begin position="112"/>
        <end position="135"/>
    </location>
</feature>
<dbReference type="KEGG" id="cli:Clim_1754"/>
<dbReference type="HOGENOM" id="CLU_087840_3_0_10"/>
<protein>
    <submittedName>
        <fullName evidence="7">Lysine exporter protein (LYSE/YGGA)</fullName>
    </submittedName>
</protein>
<feature type="transmembrane region" description="Helical" evidence="6">
    <location>
        <begin position="147"/>
        <end position="172"/>
    </location>
</feature>
<feature type="transmembrane region" description="Helical" evidence="6">
    <location>
        <begin position="36"/>
        <end position="60"/>
    </location>
</feature>
<dbReference type="Pfam" id="PF01810">
    <property type="entry name" value="LysE"/>
    <property type="match status" value="1"/>
</dbReference>
<evidence type="ECO:0000256" key="2">
    <source>
        <dbReference type="ARBA" id="ARBA00022475"/>
    </source>
</evidence>
<evidence type="ECO:0000256" key="6">
    <source>
        <dbReference type="SAM" id="Phobius"/>
    </source>
</evidence>
<dbReference type="GO" id="GO:0005886">
    <property type="term" value="C:plasma membrane"/>
    <property type="evidence" value="ECO:0007669"/>
    <property type="project" value="UniProtKB-SubCell"/>
</dbReference>
<name>B3EEI5_CHLL2</name>
<dbReference type="InterPro" id="IPR001123">
    <property type="entry name" value="LeuE-type"/>
</dbReference>
<gene>
    <name evidence="7" type="ordered locus">Clim_1754</name>
</gene>
<evidence type="ECO:0000256" key="5">
    <source>
        <dbReference type="ARBA" id="ARBA00023136"/>
    </source>
</evidence>
<dbReference type="Proteomes" id="UP000008841">
    <property type="component" value="Chromosome"/>
</dbReference>
<dbReference type="AlphaFoldDB" id="B3EEI5"/>
<dbReference type="PANTHER" id="PTHR30086:SF20">
    <property type="entry name" value="ARGININE EXPORTER PROTEIN ARGO-RELATED"/>
    <property type="match status" value="1"/>
</dbReference>
<dbReference type="eggNOG" id="COG1280">
    <property type="taxonomic scope" value="Bacteria"/>
</dbReference>
<feature type="transmembrane region" description="Helical" evidence="6">
    <location>
        <begin position="178"/>
        <end position="197"/>
    </location>
</feature>
<feature type="transmembrane region" description="Helical" evidence="6">
    <location>
        <begin position="72"/>
        <end position="92"/>
    </location>
</feature>
<dbReference type="GO" id="GO:0015171">
    <property type="term" value="F:amino acid transmembrane transporter activity"/>
    <property type="evidence" value="ECO:0007669"/>
    <property type="project" value="TreeGrafter"/>
</dbReference>
<evidence type="ECO:0000313" key="7">
    <source>
        <dbReference type="EMBL" id="ACD90795.1"/>
    </source>
</evidence>
<evidence type="ECO:0000256" key="3">
    <source>
        <dbReference type="ARBA" id="ARBA00022692"/>
    </source>
</evidence>
<keyword evidence="5 6" id="KW-0472">Membrane</keyword>
<comment type="subcellular location">
    <subcellularLocation>
        <location evidence="1">Cell membrane</location>
        <topology evidence="1">Multi-pass membrane protein</topology>
    </subcellularLocation>
</comment>
<proteinExistence type="predicted"/>
<keyword evidence="4 6" id="KW-1133">Transmembrane helix</keyword>
<evidence type="ECO:0000256" key="4">
    <source>
        <dbReference type="ARBA" id="ARBA00022989"/>
    </source>
</evidence>